<keyword evidence="6 11" id="KW-0547">Nucleotide-binding</keyword>
<dbReference type="Proteomes" id="UP000033054">
    <property type="component" value="Chromosome"/>
</dbReference>
<evidence type="ECO:0000313" key="12">
    <source>
        <dbReference type="EMBL" id="AKD56763.1"/>
    </source>
</evidence>
<dbReference type="OrthoDB" id="9778146at2"/>
<evidence type="ECO:0000256" key="2">
    <source>
        <dbReference type="ARBA" id="ARBA00001946"/>
    </source>
</evidence>
<evidence type="ECO:0000256" key="1">
    <source>
        <dbReference type="ARBA" id="ARBA00001771"/>
    </source>
</evidence>
<evidence type="ECO:0000256" key="10">
    <source>
        <dbReference type="ARBA" id="ARBA00022977"/>
    </source>
</evidence>
<keyword evidence="13" id="KW-1185">Reference proteome</keyword>
<dbReference type="GO" id="GO:0000287">
    <property type="term" value="F:magnesium ion binding"/>
    <property type="evidence" value="ECO:0007669"/>
    <property type="project" value="UniProtKB-UniRule"/>
</dbReference>
<dbReference type="GO" id="GO:0005524">
    <property type="term" value="F:ATP binding"/>
    <property type="evidence" value="ECO:0007669"/>
    <property type="project" value="UniProtKB-UniRule"/>
</dbReference>
<dbReference type="NCBIfam" id="NF006830">
    <property type="entry name" value="PRK09355.1"/>
    <property type="match status" value="1"/>
</dbReference>
<feature type="binding site" evidence="11">
    <location>
        <position position="47"/>
    </location>
    <ligand>
        <name>substrate</name>
    </ligand>
</feature>
<dbReference type="STRING" id="1379870.SD10_19530"/>
<keyword evidence="9 11" id="KW-0460">Magnesium</keyword>
<dbReference type="Pfam" id="PF02110">
    <property type="entry name" value="HK"/>
    <property type="match status" value="1"/>
</dbReference>
<keyword evidence="10 11" id="KW-0784">Thiamine biosynthesis</keyword>
<comment type="cofactor">
    <cofactor evidence="2 11">
        <name>Mg(2+)</name>
        <dbReference type="ChEBI" id="CHEBI:18420"/>
    </cofactor>
</comment>
<dbReference type="RefSeq" id="WP_046576050.1">
    <property type="nucleotide sequence ID" value="NZ_CP010429.1"/>
</dbReference>
<evidence type="ECO:0000256" key="6">
    <source>
        <dbReference type="ARBA" id="ARBA00022741"/>
    </source>
</evidence>
<dbReference type="EMBL" id="CP010429">
    <property type="protein sequence ID" value="AKD56763.1"/>
    <property type="molecule type" value="Genomic_DNA"/>
</dbReference>
<name>A0A0E3ZY42_9BACT</name>
<comment type="similarity">
    <text evidence="11">Belongs to the Thz kinase family.</text>
</comment>
<accession>A0A0E3ZY42</accession>
<dbReference type="Gene3D" id="3.40.1190.20">
    <property type="match status" value="1"/>
</dbReference>
<dbReference type="InterPro" id="IPR029056">
    <property type="entry name" value="Ribokinase-like"/>
</dbReference>
<keyword evidence="4 11" id="KW-0808">Transferase</keyword>
<evidence type="ECO:0000256" key="3">
    <source>
        <dbReference type="ARBA" id="ARBA00004868"/>
    </source>
</evidence>
<feature type="binding site" evidence="11">
    <location>
        <position position="196"/>
    </location>
    <ligand>
        <name>substrate</name>
    </ligand>
</feature>
<feature type="binding site" evidence="11">
    <location>
        <position position="123"/>
    </location>
    <ligand>
        <name>ATP</name>
        <dbReference type="ChEBI" id="CHEBI:30616"/>
    </ligand>
</feature>
<dbReference type="KEGG" id="srd:SD10_19530"/>
<sequence>MTQSPQSIWTDVERIRAQAPLIHNITNFVVMNNTANALLALGASPAMVHAPEEVEDFIDISSALVVNIGTLDATFVAGMRLAMRKARTLGKPIVFDPVGVGATAYRNQISEELLTVAAPDVIRGNASEIMALAGLNAQTKGVDSLYGSEAAIDAARRLSSVWGSVVVISGEKDYIIHGDKTAVVANGHPLMTKVTGMGCTATALTGAFAAVNADYFLAATHAMAVMGIAGELAVAKKSSPGSLQVNFLDTLYELTETSISNRLQLTEA</sequence>
<comment type="function">
    <text evidence="11">Catalyzes the phosphorylation of the hydroxyl group of 4-methyl-5-beta-hydroxyethylthiazole (THZ).</text>
</comment>
<dbReference type="GO" id="GO:0009229">
    <property type="term" value="P:thiamine diphosphate biosynthetic process"/>
    <property type="evidence" value="ECO:0007669"/>
    <property type="project" value="UniProtKB-UniRule"/>
</dbReference>
<dbReference type="PIRSF" id="PIRSF000513">
    <property type="entry name" value="Thz_kinase"/>
    <property type="match status" value="1"/>
</dbReference>
<dbReference type="GO" id="GO:0009228">
    <property type="term" value="P:thiamine biosynthetic process"/>
    <property type="evidence" value="ECO:0007669"/>
    <property type="project" value="UniProtKB-KW"/>
</dbReference>
<proteinExistence type="inferred from homology"/>
<keyword evidence="8 11" id="KW-0067">ATP-binding</keyword>
<evidence type="ECO:0000256" key="4">
    <source>
        <dbReference type="ARBA" id="ARBA00022679"/>
    </source>
</evidence>
<dbReference type="HOGENOM" id="CLU_019943_0_1_10"/>
<dbReference type="HAMAP" id="MF_00228">
    <property type="entry name" value="Thz_kinase"/>
    <property type="match status" value="1"/>
</dbReference>
<evidence type="ECO:0000256" key="11">
    <source>
        <dbReference type="HAMAP-Rule" id="MF_00228"/>
    </source>
</evidence>
<keyword evidence="7 11" id="KW-0418">Kinase</keyword>
<reference evidence="12 13" key="1">
    <citation type="journal article" date="2014" name="Curr. Microbiol.">
        <title>Spirosoma radiotolerans sp. nov., a gamma-radiation-resistant bacterium isolated from gamma ray-irradiated soil.</title>
        <authorList>
            <person name="Lee J.J."/>
            <person name="Srinivasan S."/>
            <person name="Lim S."/>
            <person name="Joe M."/>
            <person name="Im S."/>
            <person name="Bae S.I."/>
            <person name="Park K.R."/>
            <person name="Han J.H."/>
            <person name="Park S.H."/>
            <person name="Joo B.M."/>
            <person name="Park S.J."/>
            <person name="Kim M.K."/>
        </authorList>
    </citation>
    <scope>NUCLEOTIDE SEQUENCE [LARGE SCALE GENOMIC DNA]</scope>
    <source>
        <strain evidence="12 13">DG5A</strain>
    </source>
</reference>
<evidence type="ECO:0000256" key="7">
    <source>
        <dbReference type="ARBA" id="ARBA00022777"/>
    </source>
</evidence>
<dbReference type="PATRIC" id="fig|1379870.5.peg.4213"/>
<evidence type="ECO:0000256" key="8">
    <source>
        <dbReference type="ARBA" id="ARBA00022840"/>
    </source>
</evidence>
<organism evidence="12 13">
    <name type="scientific">Spirosoma radiotolerans</name>
    <dbReference type="NCBI Taxonomy" id="1379870"/>
    <lineage>
        <taxon>Bacteria</taxon>
        <taxon>Pseudomonadati</taxon>
        <taxon>Bacteroidota</taxon>
        <taxon>Cytophagia</taxon>
        <taxon>Cytophagales</taxon>
        <taxon>Cytophagaceae</taxon>
        <taxon>Spirosoma</taxon>
    </lineage>
</organism>
<evidence type="ECO:0000256" key="9">
    <source>
        <dbReference type="ARBA" id="ARBA00022842"/>
    </source>
</evidence>
<feature type="binding site" evidence="11">
    <location>
        <position position="169"/>
    </location>
    <ligand>
        <name>ATP</name>
        <dbReference type="ChEBI" id="CHEBI:30616"/>
    </ligand>
</feature>
<keyword evidence="5 11" id="KW-0479">Metal-binding</keyword>
<dbReference type="EC" id="2.7.1.50" evidence="11"/>
<dbReference type="PRINTS" id="PR01099">
    <property type="entry name" value="HYETHTZKNASE"/>
</dbReference>
<evidence type="ECO:0000256" key="5">
    <source>
        <dbReference type="ARBA" id="ARBA00022723"/>
    </source>
</evidence>
<comment type="pathway">
    <text evidence="3 11">Cofactor biosynthesis; thiamine diphosphate biosynthesis; 4-methyl-5-(2-phosphoethyl)-thiazole from 5-(2-hydroxyethyl)-4-methylthiazole: step 1/1.</text>
</comment>
<dbReference type="SUPFAM" id="SSF53613">
    <property type="entry name" value="Ribokinase-like"/>
    <property type="match status" value="1"/>
</dbReference>
<protein>
    <recommendedName>
        <fullName evidence="11">Hydroxyethylthiazole kinase</fullName>
        <ecNumber evidence="11">2.7.1.50</ecNumber>
    </recommendedName>
    <alternativeName>
        <fullName evidence="11">4-methyl-5-beta-hydroxyethylthiazole kinase</fullName>
        <shortName evidence="11">TH kinase</shortName>
        <shortName evidence="11">Thz kinase</shortName>
    </alternativeName>
</protein>
<evidence type="ECO:0000313" key="13">
    <source>
        <dbReference type="Proteomes" id="UP000033054"/>
    </source>
</evidence>
<dbReference type="UniPathway" id="UPA00060">
    <property type="reaction ID" value="UER00139"/>
</dbReference>
<gene>
    <name evidence="11" type="primary">thiM</name>
    <name evidence="12" type="ORF">SD10_19530</name>
</gene>
<dbReference type="CDD" id="cd01170">
    <property type="entry name" value="THZ_kinase"/>
    <property type="match status" value="1"/>
</dbReference>
<dbReference type="InterPro" id="IPR000417">
    <property type="entry name" value="Hyethyz_kinase"/>
</dbReference>
<dbReference type="AlphaFoldDB" id="A0A0E3ZY42"/>
<dbReference type="GO" id="GO:0004417">
    <property type="term" value="F:hydroxyethylthiazole kinase activity"/>
    <property type="evidence" value="ECO:0007669"/>
    <property type="project" value="UniProtKB-UniRule"/>
</dbReference>
<dbReference type="NCBIfam" id="TIGR00694">
    <property type="entry name" value="thiM"/>
    <property type="match status" value="1"/>
</dbReference>
<comment type="catalytic activity">
    <reaction evidence="1 11">
        <text>5-(2-hydroxyethyl)-4-methylthiazole + ATP = 4-methyl-5-(2-phosphooxyethyl)-thiazole + ADP + H(+)</text>
        <dbReference type="Rhea" id="RHEA:24212"/>
        <dbReference type="ChEBI" id="CHEBI:15378"/>
        <dbReference type="ChEBI" id="CHEBI:17957"/>
        <dbReference type="ChEBI" id="CHEBI:30616"/>
        <dbReference type="ChEBI" id="CHEBI:58296"/>
        <dbReference type="ChEBI" id="CHEBI:456216"/>
        <dbReference type="EC" id="2.7.1.50"/>
    </reaction>
</comment>